<gene>
    <name evidence="7" type="ORF">SDC9_163221</name>
</gene>
<dbReference type="AlphaFoldDB" id="A0A645FN87"/>
<name>A0A645FN87_9ZZZZ</name>
<keyword evidence="4" id="KW-0547">Nucleotide-binding</keyword>
<dbReference type="InterPro" id="IPR024434">
    <property type="entry name" value="TSCPD_dom"/>
</dbReference>
<reference evidence="7" key="1">
    <citation type="submission" date="2019-08" db="EMBL/GenBank/DDBJ databases">
        <authorList>
            <person name="Kucharzyk K."/>
            <person name="Murdoch R.W."/>
            <person name="Higgins S."/>
            <person name="Loffler F."/>
        </authorList>
    </citation>
    <scope>NUCLEOTIDE SEQUENCE</scope>
</reference>
<evidence type="ECO:0000313" key="7">
    <source>
        <dbReference type="EMBL" id="MPN15885.1"/>
    </source>
</evidence>
<evidence type="ECO:0000256" key="5">
    <source>
        <dbReference type="ARBA" id="ARBA00047754"/>
    </source>
</evidence>
<evidence type="ECO:0000256" key="4">
    <source>
        <dbReference type="ARBA" id="ARBA00022741"/>
    </source>
</evidence>
<evidence type="ECO:0000256" key="3">
    <source>
        <dbReference type="ARBA" id="ARBA00022634"/>
    </source>
</evidence>
<comment type="caution">
    <text evidence="7">The sequence shown here is derived from an EMBL/GenBank/DDBJ whole genome shotgun (WGS) entry which is preliminary data.</text>
</comment>
<dbReference type="Pfam" id="PF12637">
    <property type="entry name" value="TSCPD"/>
    <property type="match status" value="1"/>
</dbReference>
<dbReference type="EMBL" id="VSSQ01062758">
    <property type="protein sequence ID" value="MPN15885.1"/>
    <property type="molecule type" value="Genomic_DNA"/>
</dbReference>
<dbReference type="InterPro" id="IPR023806">
    <property type="entry name" value="CHP03905"/>
</dbReference>
<dbReference type="NCBIfam" id="TIGR03905">
    <property type="entry name" value="TIGR03905_4_Cys"/>
    <property type="match status" value="1"/>
</dbReference>
<organism evidence="7">
    <name type="scientific">bioreactor metagenome</name>
    <dbReference type="NCBI Taxonomy" id="1076179"/>
    <lineage>
        <taxon>unclassified sequences</taxon>
        <taxon>metagenomes</taxon>
        <taxon>ecological metagenomes</taxon>
    </lineage>
</organism>
<comment type="similarity">
    <text evidence="1">Belongs to the ribonucleoside diphosphate reductase class-2 family.</text>
</comment>
<proteinExistence type="inferred from homology"/>
<keyword evidence="3" id="KW-0237">DNA synthesis</keyword>
<evidence type="ECO:0000256" key="2">
    <source>
        <dbReference type="ARBA" id="ARBA00012274"/>
    </source>
</evidence>
<evidence type="ECO:0000256" key="1">
    <source>
        <dbReference type="ARBA" id="ARBA00007405"/>
    </source>
</evidence>
<dbReference type="GO" id="GO:0000166">
    <property type="term" value="F:nucleotide binding"/>
    <property type="evidence" value="ECO:0007669"/>
    <property type="project" value="UniProtKB-KW"/>
</dbReference>
<protein>
    <recommendedName>
        <fullName evidence="2">ribonucleoside-diphosphate reductase</fullName>
        <ecNumber evidence="2">1.17.4.1</ecNumber>
    </recommendedName>
</protein>
<sequence>MKFNYKTQNVCSKSVSFDYNDGIITNIKFKDGCNGNLKLISQMMDGWNWEKITKQCTGNTCGTNSTSCADQLTRAILAAQRAESRG</sequence>
<dbReference type="GO" id="GO:0071897">
    <property type="term" value="P:DNA biosynthetic process"/>
    <property type="evidence" value="ECO:0007669"/>
    <property type="project" value="UniProtKB-KW"/>
</dbReference>
<comment type="catalytic activity">
    <reaction evidence="5">
        <text>a 2'-deoxyribonucleoside 5'-diphosphate + [thioredoxin]-disulfide + H2O = a ribonucleoside 5'-diphosphate + [thioredoxin]-dithiol</text>
        <dbReference type="Rhea" id="RHEA:23252"/>
        <dbReference type="Rhea" id="RHEA-COMP:10698"/>
        <dbReference type="Rhea" id="RHEA-COMP:10700"/>
        <dbReference type="ChEBI" id="CHEBI:15377"/>
        <dbReference type="ChEBI" id="CHEBI:29950"/>
        <dbReference type="ChEBI" id="CHEBI:50058"/>
        <dbReference type="ChEBI" id="CHEBI:57930"/>
        <dbReference type="ChEBI" id="CHEBI:73316"/>
        <dbReference type="EC" id="1.17.4.1"/>
    </reaction>
</comment>
<dbReference type="EC" id="1.17.4.1" evidence="2"/>
<dbReference type="GO" id="GO:0004748">
    <property type="term" value="F:ribonucleoside-diphosphate reductase activity, thioredoxin disulfide as acceptor"/>
    <property type="evidence" value="ECO:0007669"/>
    <property type="project" value="UniProtKB-EC"/>
</dbReference>
<accession>A0A645FN87</accession>
<evidence type="ECO:0000259" key="6">
    <source>
        <dbReference type="Pfam" id="PF12637"/>
    </source>
</evidence>
<feature type="domain" description="TSCPD" evidence="6">
    <location>
        <begin position="5"/>
        <end position="77"/>
    </location>
</feature>